<dbReference type="OrthoDB" id="9810782at2"/>
<dbReference type="PROSITE" id="PS51669">
    <property type="entry name" value="4FE4S_MOW_BIS_MGD"/>
    <property type="match status" value="1"/>
</dbReference>
<dbReference type="GO" id="GO:0046872">
    <property type="term" value="F:metal ion binding"/>
    <property type="evidence" value="ECO:0007669"/>
    <property type="project" value="UniProtKB-KW"/>
</dbReference>
<dbReference type="Gene3D" id="2.20.25.90">
    <property type="entry name" value="ADC-like domains"/>
    <property type="match status" value="1"/>
</dbReference>
<dbReference type="InterPro" id="IPR006963">
    <property type="entry name" value="Mopterin_OxRdtase_4Fe-4S_dom"/>
</dbReference>
<dbReference type="Pfam" id="PF01568">
    <property type="entry name" value="Molydop_binding"/>
    <property type="match status" value="1"/>
</dbReference>
<dbReference type="InterPro" id="IPR009010">
    <property type="entry name" value="Asp_de-COase-like_dom_sf"/>
</dbReference>
<keyword evidence="3" id="KW-0408">Iron</keyword>
<dbReference type="SUPFAM" id="SSF50692">
    <property type="entry name" value="ADC-like"/>
    <property type="match status" value="1"/>
</dbReference>
<dbReference type="Gene3D" id="3.30.2070.10">
    <property type="entry name" value="Formate dehydrogenase/DMSO reductase"/>
    <property type="match status" value="1"/>
</dbReference>
<name>A0A3L7DWD0_9GAMM</name>
<dbReference type="EMBL" id="QRAN01000011">
    <property type="protein sequence ID" value="RLQ21624.1"/>
    <property type="molecule type" value="Genomic_DNA"/>
</dbReference>
<proteinExistence type="inferred from homology"/>
<dbReference type="SMART" id="SM00926">
    <property type="entry name" value="Molybdop_Fe4S4"/>
    <property type="match status" value="1"/>
</dbReference>
<comment type="similarity">
    <text evidence="1">Belongs to the prokaryotic molybdopterin-containing oxidoreductase family.</text>
</comment>
<reference evidence="6 7" key="1">
    <citation type="submission" date="2018-07" db="EMBL/GenBank/DDBJ databases">
        <title>Halioglobus sp. genome submission.</title>
        <authorList>
            <person name="Ye M.-Q."/>
            <person name="Du Z.-J."/>
        </authorList>
    </citation>
    <scope>NUCLEOTIDE SEQUENCE [LARGE SCALE GENOMIC DNA]</scope>
    <source>
        <strain evidence="6 7">U0301</strain>
    </source>
</reference>
<organism evidence="6 7">
    <name type="scientific">Seongchinamella sediminis</name>
    <dbReference type="NCBI Taxonomy" id="2283635"/>
    <lineage>
        <taxon>Bacteria</taxon>
        <taxon>Pseudomonadati</taxon>
        <taxon>Pseudomonadota</taxon>
        <taxon>Gammaproteobacteria</taxon>
        <taxon>Cellvibrionales</taxon>
        <taxon>Halieaceae</taxon>
        <taxon>Seongchinamella</taxon>
    </lineage>
</organism>
<dbReference type="GO" id="GO:0016491">
    <property type="term" value="F:oxidoreductase activity"/>
    <property type="evidence" value="ECO:0007669"/>
    <property type="project" value="InterPro"/>
</dbReference>
<keyword evidence="2" id="KW-0479">Metal-binding</keyword>
<dbReference type="InterPro" id="IPR050612">
    <property type="entry name" value="Prok_Mopterin_Oxidored"/>
</dbReference>
<accession>A0A3L7DWD0</accession>
<evidence type="ECO:0000313" key="7">
    <source>
        <dbReference type="Proteomes" id="UP000265509"/>
    </source>
</evidence>
<comment type="caution">
    <text evidence="6">The sequence shown here is derived from an EMBL/GenBank/DDBJ whole genome shotgun (WGS) entry which is preliminary data.</text>
</comment>
<dbReference type="Gene3D" id="3.40.228.10">
    <property type="entry name" value="Dimethylsulfoxide Reductase, domain 2"/>
    <property type="match status" value="1"/>
</dbReference>
<dbReference type="InterPro" id="IPR006657">
    <property type="entry name" value="MoPterin_dinucl-bd_dom"/>
</dbReference>
<protein>
    <submittedName>
        <fullName evidence="6">Oxidoreductase</fullName>
    </submittedName>
</protein>
<feature type="domain" description="4Fe-4S Mo/W bis-MGD-type" evidence="5">
    <location>
        <begin position="8"/>
        <end position="65"/>
    </location>
</feature>
<evidence type="ECO:0000256" key="2">
    <source>
        <dbReference type="ARBA" id="ARBA00022723"/>
    </source>
</evidence>
<dbReference type="Proteomes" id="UP000265509">
    <property type="component" value="Unassembled WGS sequence"/>
</dbReference>
<dbReference type="GO" id="GO:0051536">
    <property type="term" value="F:iron-sulfur cluster binding"/>
    <property type="evidence" value="ECO:0007669"/>
    <property type="project" value="UniProtKB-KW"/>
</dbReference>
<evidence type="ECO:0000256" key="1">
    <source>
        <dbReference type="ARBA" id="ARBA00010312"/>
    </source>
</evidence>
<dbReference type="InterPro" id="IPR006656">
    <property type="entry name" value="Mopterin_OxRdtase"/>
</dbReference>
<dbReference type="SUPFAM" id="SSF53706">
    <property type="entry name" value="Formate dehydrogenase/DMSO reductase, domains 1-3"/>
    <property type="match status" value="1"/>
</dbReference>
<dbReference type="CDD" id="cd02766">
    <property type="entry name" value="MopB_3"/>
    <property type="match status" value="1"/>
</dbReference>
<evidence type="ECO:0000256" key="4">
    <source>
        <dbReference type="ARBA" id="ARBA00023014"/>
    </source>
</evidence>
<dbReference type="Pfam" id="PF04879">
    <property type="entry name" value="Molybdop_Fe4S4"/>
    <property type="match status" value="1"/>
</dbReference>
<dbReference type="PANTHER" id="PTHR43742">
    <property type="entry name" value="TRIMETHYLAMINE-N-OXIDE REDUCTASE"/>
    <property type="match status" value="1"/>
</dbReference>
<dbReference type="GO" id="GO:0043546">
    <property type="term" value="F:molybdopterin cofactor binding"/>
    <property type="evidence" value="ECO:0007669"/>
    <property type="project" value="InterPro"/>
</dbReference>
<dbReference type="Pfam" id="PF00384">
    <property type="entry name" value="Molybdopterin"/>
    <property type="match status" value="1"/>
</dbReference>
<dbReference type="AlphaFoldDB" id="A0A3L7DWD0"/>
<dbReference type="PANTHER" id="PTHR43742:SF6">
    <property type="entry name" value="OXIDOREDUCTASE YYAE-RELATED"/>
    <property type="match status" value="1"/>
</dbReference>
<evidence type="ECO:0000259" key="5">
    <source>
        <dbReference type="PROSITE" id="PS51669"/>
    </source>
</evidence>
<sequence>MNQPLSPARSAQAVCPLDCADTCSLSVDVAGGRLAKVRGGNANPFTRGKICSKVARALPRQVHGPDRLLTPLLRDGPKGAGGYRQASWAEALDAIHRRFSAIIDRYGPQAIAGLTYAGPMGLLSAGSMDQRFFNRLGSSRVDTTPLCTAVSSAAWDSVYGDASGISYEELDHSRLIVVWGNNITTCNLHLVKRLRAARKRGARLVVIDPKKIRIADEADLHLALMPGTDVVLAYAVAAEMQRRGGLDREFIARYVHGADRFLEEASRYSLQKAASICGLDPADIAEFARMWCELSPAAISLGVAPERNRNGGSGVRAVLALPALSGNIGLPGAGVCDVSAYFPINREQLARPDLRREAVRQFNTLDLADHILNPGDELPLKALFIYNHNPLAVNPDQGRLHAALASEDLFVVGSEISMTDTMRCADVILPAASHLEIADLYKSYGHQYLQSTVPVLPPQGEAVANTELFRRLAARFGFDEPCFRDTDEQLVDQAINPGALGPGVASAGAIPPGSSVDMAVSRPSSLLRGAQPSTPSGRIELYSEQLEQACGMGLPRYQTPSGERDFVLVTPASEQRINSTFGGISGQDTDLQVAINPGDASDRGLEGGQWVRLVNDLGSVKLPLLVSERIRRGTLYVPKGAWMRDAVTGMTVNGLIPGAKADLAGGACYYDCRVDIEAPRVPDRG</sequence>
<evidence type="ECO:0000256" key="3">
    <source>
        <dbReference type="ARBA" id="ARBA00023004"/>
    </source>
</evidence>
<dbReference type="Gene3D" id="2.40.40.20">
    <property type="match status" value="1"/>
</dbReference>
<keyword evidence="4" id="KW-0411">Iron-sulfur</keyword>
<dbReference type="RefSeq" id="WP_117954673.1">
    <property type="nucleotide sequence ID" value="NZ_QRAN01000011.1"/>
</dbReference>
<evidence type="ECO:0000313" key="6">
    <source>
        <dbReference type="EMBL" id="RLQ21624.1"/>
    </source>
</evidence>
<gene>
    <name evidence="6" type="ORF">DWB85_11430</name>
</gene>
<keyword evidence="7" id="KW-1185">Reference proteome</keyword>
<dbReference type="Gene3D" id="3.40.50.740">
    <property type="match status" value="1"/>
</dbReference>